<keyword evidence="1" id="KW-1133">Transmembrane helix</keyword>
<feature type="transmembrane region" description="Helical" evidence="1">
    <location>
        <begin position="168"/>
        <end position="191"/>
    </location>
</feature>
<keyword evidence="3" id="KW-1185">Reference proteome</keyword>
<name>A0A1G7LZD3_9FLAO</name>
<accession>A0A1G7LZD3</accession>
<feature type="transmembrane region" description="Helical" evidence="1">
    <location>
        <begin position="197"/>
        <end position="216"/>
    </location>
</feature>
<evidence type="ECO:0008006" key="4">
    <source>
        <dbReference type="Google" id="ProtNLM"/>
    </source>
</evidence>
<evidence type="ECO:0000256" key="1">
    <source>
        <dbReference type="SAM" id="Phobius"/>
    </source>
</evidence>
<keyword evidence="1" id="KW-0472">Membrane</keyword>
<dbReference type="AlphaFoldDB" id="A0A1G7LZD3"/>
<sequence>MNYRIENKEKIIGLFLFIGLIAGIFSVAPAIDSANYLTEATTNSNQVIIAVIFQFIMSLIYLGIAILLYPVVKQFSRTLSIGFLSFRIIAITLSILGTILMLGLLILSDNYVKGTSENFLEIQTLADTLKSSRDTVNHIFMILVLCIGNIMLYVVFIKSKLIPKWISIWGITGAVLSIIASGLVLFSILDIITVEYIILNVPTAILDIVLGIWLMFKGFNKRSLLYLKKQT</sequence>
<feature type="transmembrane region" description="Helical" evidence="1">
    <location>
        <begin position="138"/>
        <end position="156"/>
    </location>
</feature>
<evidence type="ECO:0000313" key="3">
    <source>
        <dbReference type="Proteomes" id="UP000182114"/>
    </source>
</evidence>
<evidence type="ECO:0000313" key="2">
    <source>
        <dbReference type="EMBL" id="SDF54793.1"/>
    </source>
</evidence>
<organism evidence="2 3">
    <name type="scientific">Cellulophaga baltica</name>
    <dbReference type="NCBI Taxonomy" id="76594"/>
    <lineage>
        <taxon>Bacteria</taxon>
        <taxon>Pseudomonadati</taxon>
        <taxon>Bacteroidota</taxon>
        <taxon>Flavobacteriia</taxon>
        <taxon>Flavobacteriales</taxon>
        <taxon>Flavobacteriaceae</taxon>
        <taxon>Cellulophaga</taxon>
    </lineage>
</organism>
<feature type="transmembrane region" description="Helical" evidence="1">
    <location>
        <begin position="12"/>
        <end position="31"/>
    </location>
</feature>
<keyword evidence="1" id="KW-0812">Transmembrane</keyword>
<feature type="transmembrane region" description="Helical" evidence="1">
    <location>
        <begin position="51"/>
        <end position="72"/>
    </location>
</feature>
<dbReference type="Pfam" id="PF14329">
    <property type="entry name" value="DUF4386"/>
    <property type="match status" value="1"/>
</dbReference>
<gene>
    <name evidence="2" type="ORF">SAMN04487992_12412</name>
</gene>
<dbReference type="EMBL" id="FNBD01000024">
    <property type="protein sequence ID" value="SDF54793.1"/>
    <property type="molecule type" value="Genomic_DNA"/>
</dbReference>
<dbReference type="Proteomes" id="UP000182114">
    <property type="component" value="Unassembled WGS sequence"/>
</dbReference>
<feature type="transmembrane region" description="Helical" evidence="1">
    <location>
        <begin position="84"/>
        <end position="107"/>
    </location>
</feature>
<reference evidence="3" key="1">
    <citation type="submission" date="2016-10" db="EMBL/GenBank/DDBJ databases">
        <authorList>
            <person name="Varghese N."/>
            <person name="Submissions S."/>
        </authorList>
    </citation>
    <scope>NUCLEOTIDE SEQUENCE [LARGE SCALE GENOMIC DNA]</scope>
    <source>
        <strain evidence="3">DSM 24729</strain>
    </source>
</reference>
<proteinExistence type="predicted"/>
<dbReference type="RefSeq" id="WP_074539571.1">
    <property type="nucleotide sequence ID" value="NZ_FNBD01000024.1"/>
</dbReference>
<protein>
    <recommendedName>
        <fullName evidence="4">DUF4386 domain-containing protein</fullName>
    </recommendedName>
</protein>
<dbReference type="InterPro" id="IPR025495">
    <property type="entry name" value="DUF4386"/>
</dbReference>